<dbReference type="SUPFAM" id="SSF47413">
    <property type="entry name" value="lambda repressor-like DNA-binding domains"/>
    <property type="match status" value="1"/>
</dbReference>
<dbReference type="GO" id="GO:0003700">
    <property type="term" value="F:DNA-binding transcription factor activity"/>
    <property type="evidence" value="ECO:0007669"/>
    <property type="project" value="TreeGrafter"/>
</dbReference>
<dbReference type="GO" id="GO:0003677">
    <property type="term" value="F:DNA binding"/>
    <property type="evidence" value="ECO:0007669"/>
    <property type="project" value="UniProtKB-KW"/>
</dbReference>
<dbReference type="AlphaFoldDB" id="A0A444HBL3"/>
<dbReference type="CDD" id="cd00093">
    <property type="entry name" value="HTH_XRE"/>
    <property type="match status" value="1"/>
</dbReference>
<dbReference type="GO" id="GO:0005829">
    <property type="term" value="C:cytosol"/>
    <property type="evidence" value="ECO:0007669"/>
    <property type="project" value="TreeGrafter"/>
</dbReference>
<dbReference type="InterPro" id="IPR001387">
    <property type="entry name" value="Cro/C1-type_HTH"/>
</dbReference>
<gene>
    <name evidence="3" type="ORF">EPI11_07115</name>
</gene>
<dbReference type="PANTHER" id="PTHR46797">
    <property type="entry name" value="HTH-TYPE TRANSCRIPTIONAL REGULATOR"/>
    <property type="match status" value="1"/>
</dbReference>
<accession>A0A444HBL3</accession>
<dbReference type="OrthoDB" id="680346at2"/>
<evidence type="ECO:0000313" key="3">
    <source>
        <dbReference type="EMBL" id="RWX00783.1"/>
    </source>
</evidence>
<keyword evidence="1" id="KW-0238">DNA-binding</keyword>
<proteinExistence type="predicted"/>
<feature type="domain" description="HTH cro/C1-type" evidence="2">
    <location>
        <begin position="17"/>
        <end position="71"/>
    </location>
</feature>
<evidence type="ECO:0000256" key="1">
    <source>
        <dbReference type="ARBA" id="ARBA00023125"/>
    </source>
</evidence>
<evidence type="ECO:0000313" key="4">
    <source>
        <dbReference type="Proteomes" id="UP000287527"/>
    </source>
</evidence>
<comment type="caution">
    <text evidence="3">The sequence shown here is derived from an EMBL/GenBank/DDBJ whole genome shotgun (WGS) entry which is preliminary data.</text>
</comment>
<dbReference type="PANTHER" id="PTHR46797:SF1">
    <property type="entry name" value="METHYLPHOSPHONATE SYNTHASE"/>
    <property type="match status" value="1"/>
</dbReference>
<dbReference type="SMART" id="SM00530">
    <property type="entry name" value="HTH_XRE"/>
    <property type="match status" value="1"/>
</dbReference>
<dbReference type="RefSeq" id="WP_128389266.1">
    <property type="nucleotide sequence ID" value="NZ_SBII01000004.1"/>
</dbReference>
<dbReference type="InterPro" id="IPR010982">
    <property type="entry name" value="Lambda_DNA-bd_dom_sf"/>
</dbReference>
<keyword evidence="4" id="KW-1185">Reference proteome</keyword>
<dbReference type="Pfam" id="PF01381">
    <property type="entry name" value="HTH_3"/>
    <property type="match status" value="1"/>
</dbReference>
<dbReference type="EMBL" id="SBII01000004">
    <property type="protein sequence ID" value="RWX00783.1"/>
    <property type="molecule type" value="Genomic_DNA"/>
</dbReference>
<sequence length="74" mass="8530">MVENEDIQVLKKVGEKLKQIRIEKGFSQETLSYDANIPKNQVGRIERGEISTTITTLHKICKALNIPIRELFDF</sequence>
<reference evidence="3 4" key="1">
    <citation type="submission" date="2019-01" db="EMBL/GenBank/DDBJ databases">
        <title>Flavobacterium sp. nov.,isolated from freshwater.</title>
        <authorList>
            <person name="Zhang R."/>
            <person name="Du Z.-J."/>
        </authorList>
    </citation>
    <scope>NUCLEOTIDE SEQUENCE [LARGE SCALE GENOMIC DNA]</scope>
    <source>
        <strain evidence="3 4">1E403</strain>
    </source>
</reference>
<dbReference type="PROSITE" id="PS50943">
    <property type="entry name" value="HTH_CROC1"/>
    <property type="match status" value="1"/>
</dbReference>
<name>A0A444HBL3_9FLAO</name>
<organism evidence="3 4">
    <name type="scientific">Flavobacterium cerinum</name>
    <dbReference type="NCBI Taxonomy" id="2502784"/>
    <lineage>
        <taxon>Bacteria</taxon>
        <taxon>Pseudomonadati</taxon>
        <taxon>Bacteroidota</taxon>
        <taxon>Flavobacteriia</taxon>
        <taxon>Flavobacteriales</taxon>
        <taxon>Flavobacteriaceae</taxon>
        <taxon>Flavobacterium</taxon>
    </lineage>
</organism>
<dbReference type="Gene3D" id="1.10.260.40">
    <property type="entry name" value="lambda repressor-like DNA-binding domains"/>
    <property type="match status" value="1"/>
</dbReference>
<dbReference type="Proteomes" id="UP000287527">
    <property type="component" value="Unassembled WGS sequence"/>
</dbReference>
<dbReference type="InterPro" id="IPR050807">
    <property type="entry name" value="TransReg_Diox_bact_type"/>
</dbReference>
<protein>
    <submittedName>
        <fullName evidence="3">XRE family transcriptional regulator</fullName>
    </submittedName>
</protein>
<evidence type="ECO:0000259" key="2">
    <source>
        <dbReference type="PROSITE" id="PS50943"/>
    </source>
</evidence>